<proteinExistence type="predicted"/>
<dbReference type="InterPro" id="IPR004843">
    <property type="entry name" value="Calcineurin-like_PHP"/>
</dbReference>
<dbReference type="SUPFAM" id="SSF56300">
    <property type="entry name" value="Metallo-dependent phosphatases"/>
    <property type="match status" value="1"/>
</dbReference>
<name>A0A6J6T8W2_9ZZZZ</name>
<dbReference type="EMBL" id="CAEZYQ010000010">
    <property type="protein sequence ID" value="CAB4743811.1"/>
    <property type="molecule type" value="Genomic_DNA"/>
</dbReference>
<gene>
    <name evidence="2" type="ORF">UFOPK2761_01517</name>
</gene>
<dbReference type="InterPro" id="IPR029052">
    <property type="entry name" value="Metallo-depent_PP-like"/>
</dbReference>
<organism evidence="2">
    <name type="scientific">freshwater metagenome</name>
    <dbReference type="NCBI Taxonomy" id="449393"/>
    <lineage>
        <taxon>unclassified sequences</taxon>
        <taxon>metagenomes</taxon>
        <taxon>ecological metagenomes</taxon>
    </lineage>
</organism>
<dbReference type="GO" id="GO:0016787">
    <property type="term" value="F:hydrolase activity"/>
    <property type="evidence" value="ECO:0007669"/>
    <property type="project" value="InterPro"/>
</dbReference>
<reference evidence="2" key="1">
    <citation type="submission" date="2020-05" db="EMBL/GenBank/DDBJ databases">
        <authorList>
            <person name="Chiriac C."/>
            <person name="Salcher M."/>
            <person name="Ghai R."/>
            <person name="Kavagutti S V."/>
        </authorList>
    </citation>
    <scope>NUCLEOTIDE SEQUENCE</scope>
</reference>
<dbReference type="Pfam" id="PF00149">
    <property type="entry name" value="Metallophos"/>
    <property type="match status" value="1"/>
</dbReference>
<dbReference type="AlphaFoldDB" id="A0A6J6T8W2"/>
<dbReference type="Gene3D" id="3.60.21.10">
    <property type="match status" value="1"/>
</dbReference>
<accession>A0A6J6T8W2</accession>
<protein>
    <submittedName>
        <fullName evidence="2">Unannotated protein</fullName>
    </submittedName>
</protein>
<sequence>MGSRRLRAAVRTTATAAAAALLLTLAPGHQSSTTEMVLAAETGQRAAADPGDRPTVRGLPRVDGAYRFVSHPDFLNQDVGDVRSSPFWRRGMPTSTNASYEASLDHVIGQMLRHDPQSLLVAGDMVEGAWGQDVTGAGVFGPTRTVDQRRRAVREAAKVYLKQWHARFAERGLPVYPAIGDHEIGDDPWRPTGNPDQDAWLRFKSKHLWLWKGVASRWLYPDVRAAERTHGGDLRRVGAVSHPPRGQARHTAYATRLSPDLLLVSVDVFRPRPGGGVTVLLDEDQRRWLSTTLRRAKKQRVPWVVVQGHTPVMGPVRTRFSSALTYGGSDLLGLMRRHDVDVYLTGEVHDHTVTRRRGLVQVAHGGLFYRGESSYVVGQATPDRLLLETRYLDGRPRFGGGKLWSTEGGNGPVRVTYDRPSRVVGAYALERRGRPADGNRVVTKRGISGIPFRG</sequence>
<evidence type="ECO:0000313" key="2">
    <source>
        <dbReference type="EMBL" id="CAB4743811.1"/>
    </source>
</evidence>
<evidence type="ECO:0000259" key="1">
    <source>
        <dbReference type="Pfam" id="PF00149"/>
    </source>
</evidence>
<feature type="domain" description="Calcineurin-like phosphoesterase" evidence="1">
    <location>
        <begin position="103"/>
        <end position="349"/>
    </location>
</feature>